<protein>
    <submittedName>
        <fullName evidence="1">Uncharacterized protein</fullName>
    </submittedName>
</protein>
<name>A0ACD1GLF6_9EURO</name>
<evidence type="ECO:0000313" key="1">
    <source>
        <dbReference type="EMBL" id="RAH50124.1"/>
    </source>
</evidence>
<evidence type="ECO:0000313" key="2">
    <source>
        <dbReference type="Proteomes" id="UP000249057"/>
    </source>
</evidence>
<reference evidence="1" key="1">
    <citation type="submission" date="2018-02" db="EMBL/GenBank/DDBJ databases">
        <title>The genomes of Aspergillus section Nigri reveals drivers in fungal speciation.</title>
        <authorList>
            <consortium name="DOE Joint Genome Institute"/>
            <person name="Vesth T.C."/>
            <person name="Nybo J."/>
            <person name="Theobald S."/>
            <person name="Brandl J."/>
            <person name="Frisvad J.C."/>
            <person name="Nielsen K.F."/>
            <person name="Lyhne E.K."/>
            <person name="Kogle M.E."/>
            <person name="Kuo A."/>
            <person name="Riley R."/>
            <person name="Clum A."/>
            <person name="Nolan M."/>
            <person name="Lipzen A."/>
            <person name="Salamov A."/>
            <person name="Henrissat B."/>
            <person name="Wiebenga A."/>
            <person name="De vries R.P."/>
            <person name="Grigoriev I.V."/>
            <person name="Mortensen U.H."/>
            <person name="Andersen M.R."/>
            <person name="Baker S.E."/>
        </authorList>
    </citation>
    <scope>NUCLEOTIDE SEQUENCE</scope>
    <source>
        <strain evidence="1">CBS 621.78</strain>
    </source>
</reference>
<organism evidence="1 2">
    <name type="scientific">Aspergillus brunneoviolaceus CBS 621.78</name>
    <dbReference type="NCBI Taxonomy" id="1450534"/>
    <lineage>
        <taxon>Eukaryota</taxon>
        <taxon>Fungi</taxon>
        <taxon>Dikarya</taxon>
        <taxon>Ascomycota</taxon>
        <taxon>Pezizomycotina</taxon>
        <taxon>Eurotiomycetes</taxon>
        <taxon>Eurotiomycetidae</taxon>
        <taxon>Eurotiales</taxon>
        <taxon>Aspergillaceae</taxon>
        <taxon>Aspergillus</taxon>
        <taxon>Aspergillus subgen. Circumdati</taxon>
    </lineage>
</organism>
<dbReference type="EMBL" id="KZ825315">
    <property type="protein sequence ID" value="RAH50124.1"/>
    <property type="molecule type" value="Genomic_DNA"/>
</dbReference>
<keyword evidence="2" id="KW-1185">Reference proteome</keyword>
<proteinExistence type="predicted"/>
<dbReference type="Proteomes" id="UP000249057">
    <property type="component" value="Unassembled WGS sequence"/>
</dbReference>
<gene>
    <name evidence="1" type="ORF">BO95DRAFT_222390</name>
</gene>
<accession>A0ACD1GLF6</accession>
<sequence>MRESRAVGGFPLDVKSRGRKKKRNEKNRKNARGSVSRRAFTTSWRNKRGMDDDPNSHFLGVSGFISVNIPLGGAFYCTATRR</sequence>